<dbReference type="GO" id="GO:0005524">
    <property type="term" value="F:ATP binding"/>
    <property type="evidence" value="ECO:0007669"/>
    <property type="project" value="UniProtKB-KW"/>
</dbReference>
<dbReference type="EMBL" id="CP002959">
    <property type="protein sequence ID" value="AFM12462.1"/>
    <property type="molecule type" value="Genomic_DNA"/>
</dbReference>
<evidence type="ECO:0000313" key="6">
    <source>
        <dbReference type="EMBL" id="AFM12462.1"/>
    </source>
</evidence>
<dbReference type="PANTHER" id="PTHR19211:SF14">
    <property type="entry name" value="ATP-BINDING CASSETTE SUB-FAMILY F MEMBER 1"/>
    <property type="match status" value="1"/>
</dbReference>
<dbReference type="Proteomes" id="UP000006048">
    <property type="component" value="Chromosome"/>
</dbReference>
<dbReference type="InterPro" id="IPR003439">
    <property type="entry name" value="ABC_transporter-like_ATP-bd"/>
</dbReference>
<keyword evidence="3" id="KW-0067">ATP-binding</keyword>
<evidence type="ECO:0000256" key="1">
    <source>
        <dbReference type="ARBA" id="ARBA00022737"/>
    </source>
</evidence>
<proteinExistence type="predicted"/>
<keyword evidence="1" id="KW-0677">Repeat</keyword>
<dbReference type="OrthoDB" id="9805538at2"/>
<dbReference type="SMART" id="SM00382">
    <property type="entry name" value="AAA"/>
    <property type="match status" value="1"/>
</dbReference>
<feature type="domain" description="ABC transporter" evidence="5">
    <location>
        <begin position="4"/>
        <end position="178"/>
    </location>
</feature>
<dbReference type="InterPro" id="IPR003593">
    <property type="entry name" value="AAA+_ATPase"/>
</dbReference>
<reference evidence="6 7" key="1">
    <citation type="submission" date="2012-06" db="EMBL/GenBank/DDBJ databases">
        <title>The complete chromosome of genome of Turneriella parva DSM 21527.</title>
        <authorList>
            <consortium name="US DOE Joint Genome Institute (JGI-PGF)"/>
            <person name="Lucas S."/>
            <person name="Han J."/>
            <person name="Lapidus A."/>
            <person name="Bruce D."/>
            <person name="Goodwin L."/>
            <person name="Pitluck S."/>
            <person name="Peters L."/>
            <person name="Kyrpides N."/>
            <person name="Mavromatis K."/>
            <person name="Ivanova N."/>
            <person name="Mikhailova N."/>
            <person name="Chertkov O."/>
            <person name="Detter J.C."/>
            <person name="Tapia R."/>
            <person name="Han C."/>
            <person name="Land M."/>
            <person name="Hauser L."/>
            <person name="Markowitz V."/>
            <person name="Cheng J.-F."/>
            <person name="Hugenholtz P."/>
            <person name="Woyke T."/>
            <person name="Wu D."/>
            <person name="Gronow S."/>
            <person name="Wellnitz S."/>
            <person name="Brambilla E."/>
            <person name="Klenk H.-P."/>
            <person name="Eisen J.A."/>
        </authorList>
    </citation>
    <scope>NUCLEOTIDE SEQUENCE [LARGE SCALE GENOMIC DNA]</scope>
    <source>
        <strain evidence="7">ATCC BAA-1111 / DSM 21527 / NCTC 11395 / H</strain>
    </source>
</reference>
<accession>I4B5A5</accession>
<gene>
    <name evidence="6" type="ordered locus">Turpa_1815</name>
</gene>
<evidence type="ECO:0000256" key="3">
    <source>
        <dbReference type="ARBA" id="ARBA00022840"/>
    </source>
</evidence>
<dbReference type="STRING" id="869212.Turpa_1815"/>
<dbReference type="PROSITE" id="PS50893">
    <property type="entry name" value="ABC_TRANSPORTER_2"/>
    <property type="match status" value="1"/>
</dbReference>
<name>I4B5A5_TURPD</name>
<evidence type="ECO:0000256" key="4">
    <source>
        <dbReference type="SAM" id="Coils"/>
    </source>
</evidence>
<evidence type="ECO:0000259" key="5">
    <source>
        <dbReference type="PROSITE" id="PS50893"/>
    </source>
</evidence>
<dbReference type="RefSeq" id="WP_014802971.1">
    <property type="nucleotide sequence ID" value="NC_018020.1"/>
</dbReference>
<dbReference type="GO" id="GO:0016887">
    <property type="term" value="F:ATP hydrolysis activity"/>
    <property type="evidence" value="ECO:0007669"/>
    <property type="project" value="InterPro"/>
</dbReference>
<dbReference type="CDD" id="cd03221">
    <property type="entry name" value="ABCF_EF-3"/>
    <property type="match status" value="1"/>
</dbReference>
<dbReference type="InterPro" id="IPR027417">
    <property type="entry name" value="P-loop_NTPase"/>
</dbReference>
<evidence type="ECO:0000256" key="2">
    <source>
        <dbReference type="ARBA" id="ARBA00022741"/>
    </source>
</evidence>
<sequence length="233" mass="25957">MTYIKLHGVSFGYAPERLVLKTIHLTLQRGIYAIAGPNGAGKTTLLKLIAGELLPSAGELVVAPTALCTSLDHGLPAEAHERLSSGEQKMRQLKSALQQSSEILLLDEPETHLDAAYRRWLTRHLVSRRQLVLMVSHDGALLNLATRILHVENQKVRVFDSGYAAYREQLAHEREVAESAANRAERLAKSERLQLQQNLQRQQKRSENAARRAPNAGIPRVALGLMKRNAERT</sequence>
<keyword evidence="4" id="KW-0175">Coiled coil</keyword>
<dbReference type="Gene3D" id="3.40.50.300">
    <property type="entry name" value="P-loop containing nucleotide triphosphate hydrolases"/>
    <property type="match status" value="2"/>
</dbReference>
<dbReference type="PANTHER" id="PTHR19211">
    <property type="entry name" value="ATP-BINDING TRANSPORT PROTEIN-RELATED"/>
    <property type="match status" value="1"/>
</dbReference>
<dbReference type="SUPFAM" id="SSF52540">
    <property type="entry name" value="P-loop containing nucleoside triphosphate hydrolases"/>
    <property type="match status" value="1"/>
</dbReference>
<dbReference type="KEGG" id="tpx:Turpa_1815"/>
<keyword evidence="2" id="KW-0547">Nucleotide-binding</keyword>
<dbReference type="Pfam" id="PF00005">
    <property type="entry name" value="ABC_tran"/>
    <property type="match status" value="1"/>
</dbReference>
<dbReference type="HOGENOM" id="CLU_1189495_0_0_12"/>
<protein>
    <submittedName>
        <fullName evidence="6">ABC transporter related protein</fullName>
    </submittedName>
</protein>
<dbReference type="AlphaFoldDB" id="I4B5A5"/>
<organism evidence="6 7">
    <name type="scientific">Turneriella parva (strain ATCC BAA-1111 / DSM 21527 / NCTC 11395 / H)</name>
    <name type="common">Leptospira parva</name>
    <dbReference type="NCBI Taxonomy" id="869212"/>
    <lineage>
        <taxon>Bacteria</taxon>
        <taxon>Pseudomonadati</taxon>
        <taxon>Spirochaetota</taxon>
        <taxon>Spirochaetia</taxon>
        <taxon>Leptospirales</taxon>
        <taxon>Leptospiraceae</taxon>
        <taxon>Turneriella</taxon>
    </lineage>
</organism>
<keyword evidence="7" id="KW-1185">Reference proteome</keyword>
<evidence type="ECO:0000313" key="7">
    <source>
        <dbReference type="Proteomes" id="UP000006048"/>
    </source>
</evidence>
<dbReference type="InterPro" id="IPR050611">
    <property type="entry name" value="ABCF"/>
</dbReference>
<feature type="coiled-coil region" evidence="4">
    <location>
        <begin position="167"/>
        <end position="212"/>
    </location>
</feature>